<dbReference type="NCBIfam" id="TIGR00976">
    <property type="entry name" value="CocE_NonD"/>
    <property type="match status" value="1"/>
</dbReference>
<dbReference type="eggNOG" id="ENOG502QZDY">
    <property type="taxonomic scope" value="Eukaryota"/>
</dbReference>
<dbReference type="Gene3D" id="1.10.3020.20">
    <property type="match status" value="1"/>
</dbReference>
<evidence type="ECO:0000313" key="4">
    <source>
        <dbReference type="Proteomes" id="UP000007174"/>
    </source>
</evidence>
<dbReference type="Proteomes" id="UP000007174">
    <property type="component" value="Unassembled WGS sequence"/>
</dbReference>
<dbReference type="InterPro" id="IPR050585">
    <property type="entry name" value="Xaa-Pro_dipeptidyl-ppase/CocE"/>
</dbReference>
<dbReference type="HOGENOM" id="CLU_015590_2_1_1"/>
<evidence type="ECO:0000313" key="3">
    <source>
        <dbReference type="EMBL" id="CCF38510.1"/>
    </source>
</evidence>
<dbReference type="InterPro" id="IPR008979">
    <property type="entry name" value="Galactose-bd-like_sf"/>
</dbReference>
<dbReference type="STRING" id="759273.H1VE57"/>
<dbReference type="PANTHER" id="PTHR43056">
    <property type="entry name" value="PEPTIDASE S9 PROLYL OLIGOPEPTIDASE"/>
    <property type="match status" value="1"/>
</dbReference>
<dbReference type="AlphaFoldDB" id="H1VE57"/>
<dbReference type="Pfam" id="PF02129">
    <property type="entry name" value="Peptidase_S15"/>
    <property type="match status" value="1"/>
</dbReference>
<evidence type="ECO:0000259" key="2">
    <source>
        <dbReference type="Pfam" id="PF02129"/>
    </source>
</evidence>
<organism evidence="3 4">
    <name type="scientific">Colletotrichum higginsianum (strain IMI 349063)</name>
    <name type="common">Crucifer anthracnose fungus</name>
    <dbReference type="NCBI Taxonomy" id="759273"/>
    <lineage>
        <taxon>Eukaryota</taxon>
        <taxon>Fungi</taxon>
        <taxon>Dikarya</taxon>
        <taxon>Ascomycota</taxon>
        <taxon>Pezizomycotina</taxon>
        <taxon>Sordariomycetes</taxon>
        <taxon>Hypocreomycetidae</taxon>
        <taxon>Glomerellales</taxon>
        <taxon>Glomerellaceae</taxon>
        <taxon>Colletotrichum</taxon>
        <taxon>Colletotrichum destructivum species complex</taxon>
    </lineage>
</organism>
<proteinExistence type="predicted"/>
<dbReference type="PANTHER" id="PTHR43056:SF10">
    <property type="entry name" value="COCE_NOND FAMILY, PUTATIVE (AFU_ORTHOLOGUE AFUA_7G00600)-RELATED"/>
    <property type="match status" value="1"/>
</dbReference>
<dbReference type="InterPro" id="IPR000383">
    <property type="entry name" value="Xaa-Pro-like_dom"/>
</dbReference>
<dbReference type="GO" id="GO:0016787">
    <property type="term" value="F:hydrolase activity"/>
    <property type="evidence" value="ECO:0007669"/>
    <property type="project" value="InterPro"/>
</dbReference>
<dbReference type="InterPro" id="IPR005674">
    <property type="entry name" value="CocE/Ser_esterase"/>
</dbReference>
<feature type="compositionally biased region" description="Basic and acidic residues" evidence="1">
    <location>
        <begin position="51"/>
        <end position="90"/>
    </location>
</feature>
<reference evidence="4" key="1">
    <citation type="journal article" date="2012" name="Nat. Genet.">
        <title>Lifestyle transitions in plant pathogenic Colletotrichum fungi deciphered by genome and transcriptome analyses.</title>
        <authorList>
            <person name="O'Connell R.J."/>
            <person name="Thon M.R."/>
            <person name="Hacquard S."/>
            <person name="Amyotte S.G."/>
            <person name="Kleemann J."/>
            <person name="Torres M.F."/>
            <person name="Damm U."/>
            <person name="Buiate E.A."/>
            <person name="Epstein L."/>
            <person name="Alkan N."/>
            <person name="Altmueller J."/>
            <person name="Alvarado-Balderrama L."/>
            <person name="Bauser C.A."/>
            <person name="Becker C."/>
            <person name="Birren B.W."/>
            <person name="Chen Z."/>
            <person name="Choi J."/>
            <person name="Crouch J.A."/>
            <person name="Duvick J.P."/>
            <person name="Farman M.A."/>
            <person name="Gan P."/>
            <person name="Heiman D."/>
            <person name="Henrissat B."/>
            <person name="Howard R.J."/>
            <person name="Kabbage M."/>
            <person name="Koch C."/>
            <person name="Kracher B."/>
            <person name="Kubo Y."/>
            <person name="Law A.D."/>
            <person name="Lebrun M.-H."/>
            <person name="Lee Y.-H."/>
            <person name="Miyara I."/>
            <person name="Moore N."/>
            <person name="Neumann U."/>
            <person name="Nordstroem K."/>
            <person name="Panaccione D.G."/>
            <person name="Panstruga R."/>
            <person name="Place M."/>
            <person name="Proctor R.H."/>
            <person name="Prusky D."/>
            <person name="Rech G."/>
            <person name="Reinhardt R."/>
            <person name="Rollins J.A."/>
            <person name="Rounsley S."/>
            <person name="Schardl C.L."/>
            <person name="Schwartz D.C."/>
            <person name="Shenoy N."/>
            <person name="Shirasu K."/>
            <person name="Sikhakolli U.R."/>
            <person name="Stueber K."/>
            <person name="Sukno S.A."/>
            <person name="Sweigard J.A."/>
            <person name="Takano Y."/>
            <person name="Takahara H."/>
            <person name="Trail F."/>
            <person name="van der Does H.C."/>
            <person name="Voll L.M."/>
            <person name="Will I."/>
            <person name="Young S."/>
            <person name="Zeng Q."/>
            <person name="Zhang J."/>
            <person name="Zhou S."/>
            <person name="Dickman M.B."/>
            <person name="Schulze-Lefert P."/>
            <person name="Ver Loren van Themaat E."/>
            <person name="Ma L.-J."/>
            <person name="Vaillancourt L.J."/>
        </authorList>
    </citation>
    <scope>NUCLEOTIDE SEQUENCE [LARGE SCALE GENOMIC DNA]</scope>
    <source>
        <strain evidence="4">IMI 349063</strain>
    </source>
</reference>
<protein>
    <submittedName>
        <fullName evidence="3">X-Pro dipeptidyl-peptidase protein</fullName>
    </submittedName>
</protein>
<feature type="domain" description="Xaa-Pro dipeptidyl-peptidase-like" evidence="2">
    <location>
        <begin position="43"/>
        <end position="284"/>
    </location>
</feature>
<evidence type="ECO:0000256" key="1">
    <source>
        <dbReference type="SAM" id="MobiDB-lite"/>
    </source>
</evidence>
<dbReference type="Gene3D" id="3.40.50.1820">
    <property type="entry name" value="alpha/beta hydrolase"/>
    <property type="match status" value="1"/>
</dbReference>
<dbReference type="SUPFAM" id="SSF53474">
    <property type="entry name" value="alpha/beta-Hydrolases"/>
    <property type="match status" value="1"/>
</dbReference>
<sequence>MPLPIKDLHTVEVFPGYVAEFNVDIPLRTATKTLPHDPLLVRDNVYRPKGESKHPVLVTESREKGHGVNRSSEDRFHPKSFAEVDQEQKSQHSTWETPDPGFWTSHGYVVLRVDERGCGQSPGMLDSMSRTTSDAFFDVVKWAAEQPWSTGKVGLLGISYYAGSQWRVAARRPKGLAAIVPWEGMSDYYRDRVRHGGILSNTFIDWWWNRQVVSNQYGLAGRAARNWGPDTLEGSLPESELREARRSQPADTAEFRFRDDEYYSTKDFDLADIEVPLLSVANWGGILLHLRGNVVGYMQAESKFKYLRCITGRHDLPFYYPEEVKVQKSFHDAFLKGEDDRTSFPRRQESEWPISRTQYIRFYLAGPGEMTTEEAPERQLLKHEAMTGELNFHTKPFTEAVEITDMDIFVTVRHYDVNGDESRTPSTPPRLLL</sequence>
<name>H1VE57_COLHI</name>
<accession>H1VE57</accession>
<gene>
    <name evidence="3" type="ORF">CH063_09588</name>
</gene>
<feature type="region of interest" description="Disordered" evidence="1">
    <location>
        <begin position="51"/>
        <end position="97"/>
    </location>
</feature>
<dbReference type="InterPro" id="IPR029058">
    <property type="entry name" value="AB_hydrolase_fold"/>
</dbReference>
<dbReference type="SUPFAM" id="SSF49785">
    <property type="entry name" value="Galactose-binding domain-like"/>
    <property type="match status" value="1"/>
</dbReference>
<dbReference type="EMBL" id="CACQ02003011">
    <property type="protein sequence ID" value="CCF38510.1"/>
    <property type="molecule type" value="Genomic_DNA"/>
</dbReference>
<dbReference type="VEuPathDB" id="FungiDB:CH63R_09646"/>